<dbReference type="Pfam" id="PF04674">
    <property type="entry name" value="Phi_1"/>
    <property type="match status" value="1"/>
</dbReference>
<evidence type="ECO:0000313" key="6">
    <source>
        <dbReference type="EMBL" id="CAF2059182.1"/>
    </source>
</evidence>
<dbReference type="InterPro" id="IPR006766">
    <property type="entry name" value="EXORDIUM-like"/>
</dbReference>
<comment type="similarity">
    <text evidence="4">Belongs to the EXORDIUM family.</text>
</comment>
<comment type="subcellular location">
    <subcellularLocation>
        <location evidence="1">Secreted</location>
    </subcellularLocation>
</comment>
<dbReference type="PANTHER" id="PTHR31279:SF58">
    <property type="entry name" value="PROTEIN EXORDIUM-LIKE 2"/>
    <property type="match status" value="1"/>
</dbReference>
<dbReference type="Proteomes" id="UP000663887">
    <property type="component" value="Unassembled WGS sequence"/>
</dbReference>
<sequence>MIMLLFVAICIVFTLLPTYLLDKTISATTNNAQSTFLSVRYLTYADLTGKTVANTVNVGQQWSTQLGLPSSALSVQSTQFQNAATTGKREGRFFRILSTVRESRQTSISSILVIIVKINSPSTVCKTTTCQDNYSNKIKSQVHTVTTVPISFTFTDGTKLDINIIFQTLEDVSFGDSIQTYVEPSIANVNPDALSAATTQPNITYHENPVMKCPVAYVVWYGNWTGNSGVVLIENFLKGIGSTSWWGMATEYTNGSNIIFGQATYDNYSQGKSLNQSMVFAIVTKAISSQALPFNENGIYFVLTSSDVNETEFCTSACGWHSYDWPTKLIYSWIGNSELQCPQRCSAQQTSPNGNFGADAMASVIAHEAMEATTDPFLNAWFDLNGEENADKCAWTFGNLMTSSNGAYYNMIVGGVQFLIQQNWNLSIQNCSLF</sequence>
<dbReference type="GO" id="GO:0005576">
    <property type="term" value="C:extracellular region"/>
    <property type="evidence" value="ECO:0007669"/>
    <property type="project" value="UniProtKB-SubCell"/>
</dbReference>
<feature type="chain" id="PRO_5032958755" evidence="5">
    <location>
        <begin position="23"/>
        <end position="434"/>
    </location>
</feature>
<protein>
    <submittedName>
        <fullName evidence="6">Uncharacterized protein</fullName>
    </submittedName>
</protein>
<evidence type="ECO:0000313" key="7">
    <source>
        <dbReference type="Proteomes" id="UP000663887"/>
    </source>
</evidence>
<dbReference type="EMBL" id="CAJNRG010003655">
    <property type="protein sequence ID" value="CAF2059182.1"/>
    <property type="molecule type" value="Genomic_DNA"/>
</dbReference>
<keyword evidence="2" id="KW-0964">Secreted</keyword>
<evidence type="ECO:0000256" key="5">
    <source>
        <dbReference type="SAM" id="SignalP"/>
    </source>
</evidence>
<evidence type="ECO:0000256" key="1">
    <source>
        <dbReference type="ARBA" id="ARBA00004613"/>
    </source>
</evidence>
<evidence type="ECO:0000256" key="4">
    <source>
        <dbReference type="ARBA" id="ARBA00023591"/>
    </source>
</evidence>
<dbReference type="PANTHER" id="PTHR31279">
    <property type="entry name" value="PROTEIN EXORDIUM-LIKE 5"/>
    <property type="match status" value="1"/>
</dbReference>
<feature type="signal peptide" evidence="5">
    <location>
        <begin position="1"/>
        <end position="22"/>
    </location>
</feature>
<name>A0A816QCX7_9BILA</name>
<accession>A0A816QCX7</accession>
<keyword evidence="3 5" id="KW-0732">Signal</keyword>
<reference evidence="6" key="1">
    <citation type="submission" date="2021-02" db="EMBL/GenBank/DDBJ databases">
        <authorList>
            <person name="Nowell W R."/>
        </authorList>
    </citation>
    <scope>NUCLEOTIDE SEQUENCE</scope>
</reference>
<organism evidence="6 7">
    <name type="scientific">Rotaria magnacalcarata</name>
    <dbReference type="NCBI Taxonomy" id="392030"/>
    <lineage>
        <taxon>Eukaryota</taxon>
        <taxon>Metazoa</taxon>
        <taxon>Spiralia</taxon>
        <taxon>Gnathifera</taxon>
        <taxon>Rotifera</taxon>
        <taxon>Eurotatoria</taxon>
        <taxon>Bdelloidea</taxon>
        <taxon>Philodinida</taxon>
        <taxon>Philodinidae</taxon>
        <taxon>Rotaria</taxon>
    </lineage>
</organism>
<evidence type="ECO:0000256" key="2">
    <source>
        <dbReference type="ARBA" id="ARBA00022525"/>
    </source>
</evidence>
<dbReference type="AlphaFoldDB" id="A0A816QCX7"/>
<evidence type="ECO:0000256" key="3">
    <source>
        <dbReference type="ARBA" id="ARBA00022729"/>
    </source>
</evidence>
<gene>
    <name evidence="6" type="ORF">XDN619_LOCUS10269</name>
</gene>
<comment type="caution">
    <text evidence="6">The sequence shown here is derived from an EMBL/GenBank/DDBJ whole genome shotgun (WGS) entry which is preliminary data.</text>
</comment>
<proteinExistence type="inferred from homology"/>